<dbReference type="PANTHER" id="PTHR11108">
    <property type="entry name" value="FERROCHELATASE"/>
    <property type="match status" value="1"/>
</dbReference>
<dbReference type="AlphaFoldDB" id="A0A5C8ZS23"/>
<dbReference type="GO" id="GO:0004325">
    <property type="term" value="F:ferrochelatase activity"/>
    <property type="evidence" value="ECO:0007669"/>
    <property type="project" value="UniProtKB-UniRule"/>
</dbReference>
<dbReference type="EMBL" id="VRYZ01000006">
    <property type="protein sequence ID" value="TXS90382.1"/>
    <property type="molecule type" value="Genomic_DNA"/>
</dbReference>
<dbReference type="Proteomes" id="UP000321933">
    <property type="component" value="Unassembled WGS sequence"/>
</dbReference>
<accession>A0A5C8ZS23</accession>
<evidence type="ECO:0000313" key="12">
    <source>
        <dbReference type="Proteomes" id="UP000321933"/>
    </source>
</evidence>
<comment type="function">
    <text evidence="9">Catalyzes the ferrous insertion into protoporphyrin IX.</text>
</comment>
<dbReference type="RefSeq" id="WP_148064908.1">
    <property type="nucleotide sequence ID" value="NZ_VRYZ01000006.1"/>
</dbReference>
<evidence type="ECO:0000256" key="1">
    <source>
        <dbReference type="ARBA" id="ARBA00007718"/>
    </source>
</evidence>
<proteinExistence type="inferred from homology"/>
<gene>
    <name evidence="9" type="primary">hemH</name>
    <name evidence="11" type="ORF">FVW59_13625</name>
</gene>
<keyword evidence="3 9" id="KW-0479">Metal-binding</keyword>
<feature type="binding site" evidence="9">
    <location>
        <position position="214"/>
    </location>
    <ligand>
        <name>Fe(2+)</name>
        <dbReference type="ChEBI" id="CHEBI:29033"/>
    </ligand>
</feature>
<protein>
    <recommendedName>
        <fullName evidence="9">Ferrochelatase</fullName>
        <ecNumber evidence="9">4.98.1.1</ecNumber>
    </recommendedName>
    <alternativeName>
        <fullName evidence="9">Heme synthase</fullName>
    </alternativeName>
    <alternativeName>
        <fullName evidence="9">Protoheme ferro-lyase</fullName>
    </alternativeName>
</protein>
<dbReference type="Pfam" id="PF00762">
    <property type="entry name" value="Ferrochelatase"/>
    <property type="match status" value="1"/>
</dbReference>
<dbReference type="NCBIfam" id="TIGR00109">
    <property type="entry name" value="hemH"/>
    <property type="match status" value="1"/>
</dbReference>
<evidence type="ECO:0000256" key="8">
    <source>
        <dbReference type="ARBA" id="ARBA00024536"/>
    </source>
</evidence>
<comment type="pathway">
    <text evidence="9">Porphyrin-containing compound metabolism; protoheme biosynthesis; protoheme from protoporphyrin-IX: step 1/1.</text>
</comment>
<sequence>MSKAAQHPTSVGSGNSGEGPVGILITNLGTPDAPTRGALRRYLKEFLWDPRVVEAPRWLWWLVLNGIILNVRPSRSAAAYRKIWTEDGSPLLFHTRDQAHHLQAAMSANHGDSVLVEFAMRYGNPSIDAGIESLWQRGARRFLVLPLYPQYSGPASASTFDAIGAAFRQRRWVPPLRFVSDYHDHPAYISALANSVRQHWQSHPKAQRLLLSYHGEPQRYVDRGDPYYQQCRRSSELLAQALALGADEWSFCFQSRFGREPWLQPYADETLKALPAEGVTSVQVICPGFSADCLETIEEIGMENRDTFMDAGGERYEYIPCLNAGDRHIAALRQIVEENLAGWLRRAN</sequence>
<keyword evidence="6 9" id="KW-0456">Lyase</keyword>
<dbReference type="Gene3D" id="3.40.50.1400">
    <property type="match status" value="2"/>
</dbReference>
<comment type="catalytic activity">
    <reaction evidence="8">
        <text>Fe-coproporphyrin III + 2 H(+) = coproporphyrin III + Fe(2+)</text>
        <dbReference type="Rhea" id="RHEA:49572"/>
        <dbReference type="ChEBI" id="CHEBI:15378"/>
        <dbReference type="ChEBI" id="CHEBI:29033"/>
        <dbReference type="ChEBI" id="CHEBI:68438"/>
        <dbReference type="ChEBI" id="CHEBI:131725"/>
        <dbReference type="EC" id="4.99.1.9"/>
    </reaction>
    <physiologicalReaction direction="right-to-left" evidence="8">
        <dbReference type="Rhea" id="RHEA:49574"/>
    </physiologicalReaction>
</comment>
<keyword evidence="12" id="KW-1185">Reference proteome</keyword>
<dbReference type="SUPFAM" id="SSF53800">
    <property type="entry name" value="Chelatase"/>
    <property type="match status" value="1"/>
</dbReference>
<evidence type="ECO:0000256" key="10">
    <source>
        <dbReference type="RuleBase" id="RU004185"/>
    </source>
</evidence>
<evidence type="ECO:0000256" key="4">
    <source>
        <dbReference type="ARBA" id="ARBA00023004"/>
    </source>
</evidence>
<comment type="subcellular location">
    <subcellularLocation>
        <location evidence="9">Cytoplasm</location>
    </subcellularLocation>
</comment>
<dbReference type="CDD" id="cd00419">
    <property type="entry name" value="Ferrochelatase_C"/>
    <property type="match status" value="1"/>
</dbReference>
<evidence type="ECO:0000256" key="7">
    <source>
        <dbReference type="ARBA" id="ARBA00023244"/>
    </source>
</evidence>
<dbReference type="OrthoDB" id="9809741at2"/>
<feature type="binding site" evidence="9">
    <location>
        <position position="295"/>
    </location>
    <ligand>
        <name>Fe(2+)</name>
        <dbReference type="ChEBI" id="CHEBI:29033"/>
    </ligand>
</feature>
<comment type="caution">
    <text evidence="11">The sequence shown here is derived from an EMBL/GenBank/DDBJ whole genome shotgun (WGS) entry which is preliminary data.</text>
</comment>
<dbReference type="InterPro" id="IPR033659">
    <property type="entry name" value="Ferrochelatase_N"/>
</dbReference>
<evidence type="ECO:0000313" key="11">
    <source>
        <dbReference type="EMBL" id="TXS90382.1"/>
    </source>
</evidence>
<organism evidence="11 12">
    <name type="scientific">Parahaliea aestuarii</name>
    <dbReference type="NCBI Taxonomy" id="1852021"/>
    <lineage>
        <taxon>Bacteria</taxon>
        <taxon>Pseudomonadati</taxon>
        <taxon>Pseudomonadota</taxon>
        <taxon>Gammaproteobacteria</taxon>
        <taxon>Cellvibrionales</taxon>
        <taxon>Halieaceae</taxon>
        <taxon>Parahaliea</taxon>
    </lineage>
</organism>
<keyword evidence="4 9" id="KW-0408">Iron</keyword>
<name>A0A5C8ZS23_9GAMM</name>
<dbReference type="PANTHER" id="PTHR11108:SF1">
    <property type="entry name" value="FERROCHELATASE, MITOCHONDRIAL"/>
    <property type="match status" value="1"/>
</dbReference>
<reference evidence="11 12" key="1">
    <citation type="submission" date="2019-08" db="EMBL/GenBank/DDBJ databases">
        <title>Parahaliea maris sp. nov., isolated from the surface seawater.</title>
        <authorList>
            <person name="Liu Y."/>
        </authorList>
    </citation>
    <scope>NUCLEOTIDE SEQUENCE [LARGE SCALE GENOMIC DNA]</scope>
    <source>
        <strain evidence="11 12">S2-26</strain>
    </source>
</reference>
<keyword evidence="2 9" id="KW-0963">Cytoplasm</keyword>
<evidence type="ECO:0000256" key="9">
    <source>
        <dbReference type="HAMAP-Rule" id="MF_00323"/>
    </source>
</evidence>
<dbReference type="GO" id="GO:0046872">
    <property type="term" value="F:metal ion binding"/>
    <property type="evidence" value="ECO:0007669"/>
    <property type="project" value="UniProtKB-KW"/>
</dbReference>
<dbReference type="HAMAP" id="MF_00323">
    <property type="entry name" value="Ferrochelatase"/>
    <property type="match status" value="1"/>
</dbReference>
<dbReference type="CDD" id="cd03411">
    <property type="entry name" value="Ferrochelatase_N"/>
    <property type="match status" value="1"/>
</dbReference>
<keyword evidence="5 9" id="KW-0350">Heme biosynthesis</keyword>
<comment type="catalytic activity">
    <reaction evidence="9">
        <text>heme b + 2 H(+) = protoporphyrin IX + Fe(2+)</text>
        <dbReference type="Rhea" id="RHEA:22584"/>
        <dbReference type="ChEBI" id="CHEBI:15378"/>
        <dbReference type="ChEBI" id="CHEBI:29033"/>
        <dbReference type="ChEBI" id="CHEBI:57306"/>
        <dbReference type="ChEBI" id="CHEBI:60344"/>
        <dbReference type="EC" id="4.98.1.1"/>
    </reaction>
</comment>
<dbReference type="FunFam" id="3.40.50.1400:FF:000002">
    <property type="entry name" value="Ferrochelatase"/>
    <property type="match status" value="1"/>
</dbReference>
<comment type="similarity">
    <text evidence="1 9 10">Belongs to the ferrochelatase family.</text>
</comment>
<dbReference type="UniPathway" id="UPA00252">
    <property type="reaction ID" value="UER00325"/>
</dbReference>
<dbReference type="GO" id="GO:0006783">
    <property type="term" value="P:heme biosynthetic process"/>
    <property type="evidence" value="ECO:0007669"/>
    <property type="project" value="UniProtKB-UniRule"/>
</dbReference>
<keyword evidence="7 9" id="KW-0627">Porphyrin biosynthesis</keyword>
<evidence type="ECO:0000256" key="2">
    <source>
        <dbReference type="ARBA" id="ARBA00022490"/>
    </source>
</evidence>
<dbReference type="InterPro" id="IPR001015">
    <property type="entry name" value="Ferrochelatase"/>
</dbReference>
<dbReference type="InterPro" id="IPR033644">
    <property type="entry name" value="Ferrochelatase_C"/>
</dbReference>
<evidence type="ECO:0000256" key="3">
    <source>
        <dbReference type="ARBA" id="ARBA00022723"/>
    </source>
</evidence>
<evidence type="ECO:0000256" key="6">
    <source>
        <dbReference type="ARBA" id="ARBA00023239"/>
    </source>
</evidence>
<dbReference type="GO" id="GO:0005737">
    <property type="term" value="C:cytoplasm"/>
    <property type="evidence" value="ECO:0007669"/>
    <property type="project" value="UniProtKB-SubCell"/>
</dbReference>
<evidence type="ECO:0000256" key="5">
    <source>
        <dbReference type="ARBA" id="ARBA00023133"/>
    </source>
</evidence>
<dbReference type="EC" id="4.98.1.1" evidence="9"/>